<dbReference type="AlphaFoldDB" id="A0A1L9V0J9"/>
<name>A0A1L9V0J9_ASPBC</name>
<dbReference type="VEuPathDB" id="FungiDB:ASPBRDRAFT_238764"/>
<gene>
    <name evidence="1" type="ORF">ASPBRDRAFT_238764</name>
</gene>
<accession>A0A1L9V0J9</accession>
<dbReference type="Proteomes" id="UP000184499">
    <property type="component" value="Unassembled WGS sequence"/>
</dbReference>
<dbReference type="RefSeq" id="XP_067484721.1">
    <property type="nucleotide sequence ID" value="XM_067622027.1"/>
</dbReference>
<protein>
    <submittedName>
        <fullName evidence="1">Uncharacterized protein</fullName>
    </submittedName>
</protein>
<organism evidence="1 2">
    <name type="scientific">Aspergillus brasiliensis (strain CBS 101740 / IMI 381727 / IBT 21946)</name>
    <dbReference type="NCBI Taxonomy" id="767769"/>
    <lineage>
        <taxon>Eukaryota</taxon>
        <taxon>Fungi</taxon>
        <taxon>Dikarya</taxon>
        <taxon>Ascomycota</taxon>
        <taxon>Pezizomycotina</taxon>
        <taxon>Eurotiomycetes</taxon>
        <taxon>Eurotiomycetidae</taxon>
        <taxon>Eurotiales</taxon>
        <taxon>Aspergillaceae</taxon>
        <taxon>Aspergillus</taxon>
        <taxon>Aspergillus subgen. Circumdati</taxon>
    </lineage>
</organism>
<evidence type="ECO:0000313" key="1">
    <source>
        <dbReference type="EMBL" id="OJJ77474.1"/>
    </source>
</evidence>
<proteinExistence type="predicted"/>
<evidence type="ECO:0000313" key="2">
    <source>
        <dbReference type="Proteomes" id="UP000184499"/>
    </source>
</evidence>
<sequence length="108" mass="12783">MWWGLLRGDPPAAQSWVFLFYFWSILLGSWPARFEGTEAELIFLPFCECWKMDLTNQIELTVEARLSFNSLSQHHLPRVVILHAVTSHYTRIFDTLGFDERSCDFYVY</sequence>
<reference evidence="2" key="1">
    <citation type="journal article" date="2017" name="Genome Biol.">
        <title>Comparative genomics reveals high biological diversity and specific adaptations in the industrially and medically important fungal genus Aspergillus.</title>
        <authorList>
            <person name="de Vries R.P."/>
            <person name="Riley R."/>
            <person name="Wiebenga A."/>
            <person name="Aguilar-Osorio G."/>
            <person name="Amillis S."/>
            <person name="Uchima C.A."/>
            <person name="Anderluh G."/>
            <person name="Asadollahi M."/>
            <person name="Askin M."/>
            <person name="Barry K."/>
            <person name="Battaglia E."/>
            <person name="Bayram O."/>
            <person name="Benocci T."/>
            <person name="Braus-Stromeyer S.A."/>
            <person name="Caldana C."/>
            <person name="Canovas D."/>
            <person name="Cerqueira G.C."/>
            <person name="Chen F."/>
            <person name="Chen W."/>
            <person name="Choi C."/>
            <person name="Clum A."/>
            <person name="Dos Santos R.A."/>
            <person name="Damasio A.R."/>
            <person name="Diallinas G."/>
            <person name="Emri T."/>
            <person name="Fekete E."/>
            <person name="Flipphi M."/>
            <person name="Freyberg S."/>
            <person name="Gallo A."/>
            <person name="Gournas C."/>
            <person name="Habgood R."/>
            <person name="Hainaut M."/>
            <person name="Harispe M.L."/>
            <person name="Henrissat B."/>
            <person name="Hilden K.S."/>
            <person name="Hope R."/>
            <person name="Hossain A."/>
            <person name="Karabika E."/>
            <person name="Karaffa L."/>
            <person name="Karanyi Z."/>
            <person name="Krasevec N."/>
            <person name="Kuo A."/>
            <person name="Kusch H."/>
            <person name="LaButti K."/>
            <person name="Lagendijk E.L."/>
            <person name="Lapidus A."/>
            <person name="Levasseur A."/>
            <person name="Lindquist E."/>
            <person name="Lipzen A."/>
            <person name="Logrieco A.F."/>
            <person name="MacCabe A."/>
            <person name="Maekelae M.R."/>
            <person name="Malavazi I."/>
            <person name="Melin P."/>
            <person name="Meyer V."/>
            <person name="Mielnichuk N."/>
            <person name="Miskei M."/>
            <person name="Molnar A.P."/>
            <person name="Mule G."/>
            <person name="Ngan C.Y."/>
            <person name="Orejas M."/>
            <person name="Orosz E."/>
            <person name="Ouedraogo J.P."/>
            <person name="Overkamp K.M."/>
            <person name="Park H.-S."/>
            <person name="Perrone G."/>
            <person name="Piumi F."/>
            <person name="Punt P.J."/>
            <person name="Ram A.F."/>
            <person name="Ramon A."/>
            <person name="Rauscher S."/>
            <person name="Record E."/>
            <person name="Riano-Pachon D.M."/>
            <person name="Robert V."/>
            <person name="Roehrig J."/>
            <person name="Ruller R."/>
            <person name="Salamov A."/>
            <person name="Salih N.S."/>
            <person name="Samson R.A."/>
            <person name="Sandor E."/>
            <person name="Sanguinetti M."/>
            <person name="Schuetze T."/>
            <person name="Sepcic K."/>
            <person name="Shelest E."/>
            <person name="Sherlock G."/>
            <person name="Sophianopoulou V."/>
            <person name="Squina F.M."/>
            <person name="Sun H."/>
            <person name="Susca A."/>
            <person name="Todd R.B."/>
            <person name="Tsang A."/>
            <person name="Unkles S.E."/>
            <person name="van de Wiele N."/>
            <person name="van Rossen-Uffink D."/>
            <person name="Oliveira J.V."/>
            <person name="Vesth T.C."/>
            <person name="Visser J."/>
            <person name="Yu J.-H."/>
            <person name="Zhou M."/>
            <person name="Andersen M.R."/>
            <person name="Archer D.B."/>
            <person name="Baker S.E."/>
            <person name="Benoit I."/>
            <person name="Brakhage A.A."/>
            <person name="Braus G.H."/>
            <person name="Fischer R."/>
            <person name="Frisvad J.C."/>
            <person name="Goldman G.H."/>
            <person name="Houbraken J."/>
            <person name="Oakley B."/>
            <person name="Pocsi I."/>
            <person name="Scazzocchio C."/>
            <person name="Seiboth B."/>
            <person name="vanKuyk P.A."/>
            <person name="Wortman J."/>
            <person name="Dyer P.S."/>
            <person name="Grigoriev I.V."/>
        </authorList>
    </citation>
    <scope>NUCLEOTIDE SEQUENCE [LARGE SCALE GENOMIC DNA]</scope>
    <source>
        <strain evidence="2">CBS 101740 / IMI 381727 / IBT 21946</strain>
    </source>
</reference>
<keyword evidence="2" id="KW-1185">Reference proteome</keyword>
<dbReference type="EMBL" id="KV878679">
    <property type="protein sequence ID" value="OJJ77474.1"/>
    <property type="molecule type" value="Genomic_DNA"/>
</dbReference>
<dbReference type="GeneID" id="93574515"/>